<dbReference type="EMBL" id="JAGPYM010000002">
    <property type="protein sequence ID" value="KAH6898104.1"/>
    <property type="molecule type" value="Genomic_DNA"/>
</dbReference>
<dbReference type="Proteomes" id="UP000777438">
    <property type="component" value="Unassembled WGS sequence"/>
</dbReference>
<proteinExistence type="predicted"/>
<feature type="transmembrane region" description="Helical" evidence="5">
    <location>
        <begin position="37"/>
        <end position="54"/>
    </location>
</feature>
<dbReference type="PANTHER" id="PTHR31465:SF9">
    <property type="entry name" value="SPHINGOID LONG-CHAIN BASE TRANSPORTER RSB1"/>
    <property type="match status" value="1"/>
</dbReference>
<keyword evidence="3 5" id="KW-1133">Transmembrane helix</keyword>
<gene>
    <name evidence="6" type="ORF">B0T10DRAFT_601127</name>
</gene>
<feature type="transmembrane region" description="Helical" evidence="5">
    <location>
        <begin position="12"/>
        <end position="30"/>
    </location>
</feature>
<feature type="transmembrane region" description="Helical" evidence="5">
    <location>
        <begin position="228"/>
        <end position="246"/>
    </location>
</feature>
<organism evidence="6 7">
    <name type="scientific">Thelonectria olida</name>
    <dbReference type="NCBI Taxonomy" id="1576542"/>
    <lineage>
        <taxon>Eukaryota</taxon>
        <taxon>Fungi</taxon>
        <taxon>Dikarya</taxon>
        <taxon>Ascomycota</taxon>
        <taxon>Pezizomycotina</taxon>
        <taxon>Sordariomycetes</taxon>
        <taxon>Hypocreomycetidae</taxon>
        <taxon>Hypocreales</taxon>
        <taxon>Nectriaceae</taxon>
        <taxon>Thelonectria</taxon>
    </lineage>
</organism>
<feature type="transmembrane region" description="Helical" evidence="5">
    <location>
        <begin position="147"/>
        <end position="167"/>
    </location>
</feature>
<comment type="caution">
    <text evidence="6">The sequence shown here is derived from an EMBL/GenBank/DDBJ whole genome shotgun (WGS) entry which is preliminary data.</text>
</comment>
<dbReference type="AlphaFoldDB" id="A0A9P8WHI3"/>
<evidence type="ECO:0000313" key="6">
    <source>
        <dbReference type="EMBL" id="KAH6898104.1"/>
    </source>
</evidence>
<reference evidence="6 7" key="1">
    <citation type="journal article" date="2021" name="Nat. Commun.">
        <title>Genetic determinants of endophytism in the Arabidopsis root mycobiome.</title>
        <authorList>
            <person name="Mesny F."/>
            <person name="Miyauchi S."/>
            <person name="Thiergart T."/>
            <person name="Pickel B."/>
            <person name="Atanasova L."/>
            <person name="Karlsson M."/>
            <person name="Huettel B."/>
            <person name="Barry K.W."/>
            <person name="Haridas S."/>
            <person name="Chen C."/>
            <person name="Bauer D."/>
            <person name="Andreopoulos W."/>
            <person name="Pangilinan J."/>
            <person name="LaButti K."/>
            <person name="Riley R."/>
            <person name="Lipzen A."/>
            <person name="Clum A."/>
            <person name="Drula E."/>
            <person name="Henrissat B."/>
            <person name="Kohler A."/>
            <person name="Grigoriev I.V."/>
            <person name="Martin F.M."/>
            <person name="Hacquard S."/>
        </authorList>
    </citation>
    <scope>NUCLEOTIDE SEQUENCE [LARGE SCALE GENOMIC DNA]</scope>
    <source>
        <strain evidence="6 7">MPI-CAGE-CH-0241</strain>
    </source>
</reference>
<evidence type="ECO:0000256" key="4">
    <source>
        <dbReference type="ARBA" id="ARBA00023136"/>
    </source>
</evidence>
<feature type="transmembrane region" description="Helical" evidence="5">
    <location>
        <begin position="188"/>
        <end position="208"/>
    </location>
</feature>
<evidence type="ECO:0000313" key="7">
    <source>
        <dbReference type="Proteomes" id="UP000777438"/>
    </source>
</evidence>
<sequence>MTMDDPNLGANAFYLSCHAVMLVPQLFLGFRYKTWGYLFGMFCGHVLEIIGYVARVQIHYGHDQFTMYIVCLTIAPAFFSAAIYLCLARIISVYGQNLSRFSPRTYTITFMISDFLALILQAAGGAILGMKDASMSNTGLAVIKTGLGAHLAAIGIFVALAAEFGFRTYRSQEQWDSRFSNLQQSRKFISFLIGLAIATLSILIRTAFRVAELQDGFDSKLAKNEVAFIILEGVMVLVATICLTVWHPGLAFQGRWDEADFQLGKGDKGGAFAKASSDPIPLNSV</sequence>
<dbReference type="GO" id="GO:0000324">
    <property type="term" value="C:fungal-type vacuole"/>
    <property type="evidence" value="ECO:0007669"/>
    <property type="project" value="TreeGrafter"/>
</dbReference>
<dbReference type="OrthoDB" id="4521223at2759"/>
<name>A0A9P8WHI3_9HYPO</name>
<dbReference type="Pfam" id="PF04479">
    <property type="entry name" value="RTA1"/>
    <property type="match status" value="1"/>
</dbReference>
<keyword evidence="7" id="KW-1185">Reference proteome</keyword>
<keyword evidence="2 5" id="KW-0812">Transmembrane</keyword>
<dbReference type="PANTHER" id="PTHR31465">
    <property type="entry name" value="PROTEIN RTA1-RELATED"/>
    <property type="match status" value="1"/>
</dbReference>
<comment type="subcellular location">
    <subcellularLocation>
        <location evidence="1">Membrane</location>
        <topology evidence="1">Multi-pass membrane protein</topology>
    </subcellularLocation>
</comment>
<dbReference type="InterPro" id="IPR007568">
    <property type="entry name" value="RTA1"/>
</dbReference>
<accession>A0A9P8WHI3</accession>
<dbReference type="GO" id="GO:0005886">
    <property type="term" value="C:plasma membrane"/>
    <property type="evidence" value="ECO:0007669"/>
    <property type="project" value="TreeGrafter"/>
</dbReference>
<protein>
    <submittedName>
        <fullName evidence="6">RTA1 like protein-domain-containing protein</fullName>
    </submittedName>
</protein>
<evidence type="ECO:0000256" key="3">
    <source>
        <dbReference type="ARBA" id="ARBA00022989"/>
    </source>
</evidence>
<evidence type="ECO:0000256" key="5">
    <source>
        <dbReference type="SAM" id="Phobius"/>
    </source>
</evidence>
<evidence type="ECO:0000256" key="1">
    <source>
        <dbReference type="ARBA" id="ARBA00004141"/>
    </source>
</evidence>
<evidence type="ECO:0000256" key="2">
    <source>
        <dbReference type="ARBA" id="ARBA00022692"/>
    </source>
</evidence>
<keyword evidence="4 5" id="KW-0472">Membrane</keyword>
<feature type="transmembrane region" description="Helical" evidence="5">
    <location>
        <begin position="66"/>
        <end position="87"/>
    </location>
</feature>
<feature type="transmembrane region" description="Helical" evidence="5">
    <location>
        <begin position="108"/>
        <end position="127"/>
    </location>
</feature>